<feature type="compositionally biased region" description="Polar residues" evidence="1">
    <location>
        <begin position="76"/>
        <end position="85"/>
    </location>
</feature>
<dbReference type="EMBL" id="BLXT01007322">
    <property type="protein sequence ID" value="GFO38546.1"/>
    <property type="molecule type" value="Genomic_DNA"/>
</dbReference>
<evidence type="ECO:0000256" key="1">
    <source>
        <dbReference type="SAM" id="MobiDB-lite"/>
    </source>
</evidence>
<feature type="region of interest" description="Disordered" evidence="1">
    <location>
        <begin position="51"/>
        <end position="85"/>
    </location>
</feature>
<sequence length="85" mass="9270">MDDNYRLHNTRINLKAWRSPRALSATQCGLCNMATCYIRVRLKGLFALLGGPSRAPMPGSNPRQTEENATHLRGPVQSNAGSSTA</sequence>
<evidence type="ECO:0000313" key="3">
    <source>
        <dbReference type="Proteomes" id="UP000735302"/>
    </source>
</evidence>
<proteinExistence type="predicted"/>
<protein>
    <submittedName>
        <fullName evidence="2">Uncharacterized protein</fullName>
    </submittedName>
</protein>
<dbReference type="Proteomes" id="UP000735302">
    <property type="component" value="Unassembled WGS sequence"/>
</dbReference>
<evidence type="ECO:0000313" key="2">
    <source>
        <dbReference type="EMBL" id="GFO38546.1"/>
    </source>
</evidence>
<gene>
    <name evidence="2" type="ORF">PoB_006505100</name>
</gene>
<keyword evidence="3" id="KW-1185">Reference proteome</keyword>
<name>A0AAV4D2Y5_9GAST</name>
<dbReference type="AlphaFoldDB" id="A0AAV4D2Y5"/>
<organism evidence="2 3">
    <name type="scientific">Plakobranchus ocellatus</name>
    <dbReference type="NCBI Taxonomy" id="259542"/>
    <lineage>
        <taxon>Eukaryota</taxon>
        <taxon>Metazoa</taxon>
        <taxon>Spiralia</taxon>
        <taxon>Lophotrochozoa</taxon>
        <taxon>Mollusca</taxon>
        <taxon>Gastropoda</taxon>
        <taxon>Heterobranchia</taxon>
        <taxon>Euthyneura</taxon>
        <taxon>Panpulmonata</taxon>
        <taxon>Sacoglossa</taxon>
        <taxon>Placobranchoidea</taxon>
        <taxon>Plakobranchidae</taxon>
        <taxon>Plakobranchus</taxon>
    </lineage>
</organism>
<accession>A0AAV4D2Y5</accession>
<comment type="caution">
    <text evidence="2">The sequence shown here is derived from an EMBL/GenBank/DDBJ whole genome shotgun (WGS) entry which is preliminary data.</text>
</comment>
<reference evidence="2 3" key="1">
    <citation type="journal article" date="2021" name="Elife">
        <title>Chloroplast acquisition without the gene transfer in kleptoplastic sea slugs, Plakobranchus ocellatus.</title>
        <authorList>
            <person name="Maeda T."/>
            <person name="Takahashi S."/>
            <person name="Yoshida T."/>
            <person name="Shimamura S."/>
            <person name="Takaki Y."/>
            <person name="Nagai Y."/>
            <person name="Toyoda A."/>
            <person name="Suzuki Y."/>
            <person name="Arimoto A."/>
            <person name="Ishii H."/>
            <person name="Satoh N."/>
            <person name="Nishiyama T."/>
            <person name="Hasebe M."/>
            <person name="Maruyama T."/>
            <person name="Minagawa J."/>
            <person name="Obokata J."/>
            <person name="Shigenobu S."/>
        </authorList>
    </citation>
    <scope>NUCLEOTIDE SEQUENCE [LARGE SCALE GENOMIC DNA]</scope>
</reference>